<organism evidence="1 2">
    <name type="scientific">Fusarium oxysporum NRRL 32931</name>
    <dbReference type="NCBI Taxonomy" id="660029"/>
    <lineage>
        <taxon>Eukaryota</taxon>
        <taxon>Fungi</taxon>
        <taxon>Dikarya</taxon>
        <taxon>Ascomycota</taxon>
        <taxon>Pezizomycotina</taxon>
        <taxon>Sordariomycetes</taxon>
        <taxon>Hypocreomycetidae</taxon>
        <taxon>Hypocreales</taxon>
        <taxon>Nectriaceae</taxon>
        <taxon>Fusarium</taxon>
        <taxon>Fusarium oxysporum species complex</taxon>
    </lineage>
</organism>
<dbReference type="EMBL" id="JH717843">
    <property type="protein sequence ID" value="EWY91505.1"/>
    <property type="molecule type" value="Genomic_DNA"/>
</dbReference>
<dbReference type="AlphaFoldDB" id="W9IDZ3"/>
<evidence type="ECO:0000313" key="2">
    <source>
        <dbReference type="Proteomes" id="UP000030753"/>
    </source>
</evidence>
<gene>
    <name evidence="1" type="ORF">FOYG_08588</name>
</gene>
<evidence type="ECO:0000313" key="1">
    <source>
        <dbReference type="EMBL" id="EWY91505.1"/>
    </source>
</evidence>
<proteinExistence type="predicted"/>
<dbReference type="HOGENOM" id="CLU_126666_0_0_1"/>
<reference evidence="1 2" key="1">
    <citation type="submission" date="2011-06" db="EMBL/GenBank/DDBJ databases">
        <title>The Genome Sequence of Fusarium oxysporum FOSC 3-a.</title>
        <authorList>
            <consortium name="The Broad Institute Genome Sequencing Platform"/>
            <person name="Ma L.-J."/>
            <person name="Gale L.R."/>
            <person name="Schwartz D.C."/>
            <person name="Zhou S."/>
            <person name="Corby-Kistler H."/>
            <person name="Young S.K."/>
            <person name="Zeng Q."/>
            <person name="Gargeya S."/>
            <person name="Fitzgerald M."/>
            <person name="Haas B."/>
            <person name="Abouelleil A."/>
            <person name="Alvarado L."/>
            <person name="Arachchi H.M."/>
            <person name="Berlin A."/>
            <person name="Brown A."/>
            <person name="Chapman S.B."/>
            <person name="Chen Z."/>
            <person name="Dunbar C."/>
            <person name="Freedman E."/>
            <person name="Gearin G."/>
            <person name="Gellesch M."/>
            <person name="Goldberg J."/>
            <person name="Griggs A."/>
            <person name="Gujja S."/>
            <person name="Heiman D."/>
            <person name="Howarth C."/>
            <person name="Larson L."/>
            <person name="Lui A."/>
            <person name="MacDonald P.J.P."/>
            <person name="Mehta T."/>
            <person name="Montmayeur A."/>
            <person name="Murphy C."/>
            <person name="Neiman D."/>
            <person name="Pearson M."/>
            <person name="Priest M."/>
            <person name="Roberts A."/>
            <person name="Saif S."/>
            <person name="Shea T."/>
            <person name="Shenoy N."/>
            <person name="Sisk P."/>
            <person name="Stolte C."/>
            <person name="Sykes S."/>
            <person name="Wortman J."/>
            <person name="Nusbaum C."/>
            <person name="Birren B."/>
        </authorList>
    </citation>
    <scope>NUCLEOTIDE SEQUENCE [LARGE SCALE GENOMIC DNA]</scope>
    <source>
        <strain evidence="2">FOSC 3-a</strain>
    </source>
</reference>
<dbReference type="OrthoDB" id="19329at2759"/>
<name>W9IDZ3_FUSOX</name>
<protein>
    <submittedName>
        <fullName evidence="1">Uncharacterized protein</fullName>
    </submittedName>
</protein>
<dbReference type="Proteomes" id="UP000030753">
    <property type="component" value="Unassembled WGS sequence"/>
</dbReference>
<sequence>MASKNNCHFQMTCEITRFYKNEESYNAQESRQSQETQLIRSTHASHNDKIIIQRPTPPTPAEVLWCESTGDSHHMYEEKQQECCILGNSQVAVTEMETPEMGGDHTEVTQQPHRVFHEAVRKARVWLELSNIQFETSGLQQE</sequence>
<accession>W9IDZ3</accession>